<dbReference type="RefSeq" id="WP_206931801.1">
    <property type="nucleotide sequence ID" value="NZ_JAEKJY010000001.1"/>
</dbReference>
<evidence type="ECO:0000256" key="2">
    <source>
        <dbReference type="ARBA" id="ARBA00022729"/>
    </source>
</evidence>
<keyword evidence="2 8" id="KW-0732">Signal</keyword>
<evidence type="ECO:0000259" key="9">
    <source>
        <dbReference type="Pfam" id="PF00768"/>
    </source>
</evidence>
<keyword evidence="5" id="KW-0573">Peptidoglycan synthesis</keyword>
<keyword evidence="3" id="KW-0378">Hydrolase</keyword>
<keyword evidence="6" id="KW-0961">Cell wall biogenesis/degradation</keyword>
<keyword evidence="10" id="KW-0645">Protease</keyword>
<evidence type="ECO:0000256" key="8">
    <source>
        <dbReference type="SAM" id="SignalP"/>
    </source>
</evidence>
<proteinExistence type="inferred from homology"/>
<dbReference type="Proteomes" id="UP000663970">
    <property type="component" value="Unassembled WGS sequence"/>
</dbReference>
<protein>
    <submittedName>
        <fullName evidence="10">D-alanyl-D-alanine carboxypeptidase</fullName>
    </submittedName>
</protein>
<dbReference type="EMBL" id="JAEKJY010000001">
    <property type="protein sequence ID" value="MBN8233807.1"/>
    <property type="molecule type" value="Genomic_DNA"/>
</dbReference>
<dbReference type="InterPro" id="IPR012338">
    <property type="entry name" value="Beta-lactam/transpept-like"/>
</dbReference>
<keyword evidence="10" id="KW-0121">Carboxypeptidase</keyword>
<feature type="signal peptide" evidence="8">
    <location>
        <begin position="1"/>
        <end position="24"/>
    </location>
</feature>
<gene>
    <name evidence="10" type="ORF">JF544_01045</name>
</gene>
<dbReference type="SUPFAM" id="SSF56601">
    <property type="entry name" value="beta-lactamase/transpeptidase-like"/>
    <property type="match status" value="1"/>
</dbReference>
<evidence type="ECO:0000256" key="6">
    <source>
        <dbReference type="ARBA" id="ARBA00023316"/>
    </source>
</evidence>
<dbReference type="InterPro" id="IPR001967">
    <property type="entry name" value="Peptidase_S11_N"/>
</dbReference>
<comment type="similarity">
    <text evidence="1 7">Belongs to the peptidase S11 family.</text>
</comment>
<accession>A0ABS3DR48</accession>
<keyword evidence="11" id="KW-1185">Reference proteome</keyword>
<dbReference type="Pfam" id="PF00768">
    <property type="entry name" value="Peptidase_S11"/>
    <property type="match status" value="1"/>
</dbReference>
<organism evidence="10 11">
    <name type="scientific">Halobacillus kuroshimensis</name>
    <dbReference type="NCBI Taxonomy" id="302481"/>
    <lineage>
        <taxon>Bacteria</taxon>
        <taxon>Bacillati</taxon>
        <taxon>Bacillota</taxon>
        <taxon>Bacilli</taxon>
        <taxon>Bacillales</taxon>
        <taxon>Bacillaceae</taxon>
        <taxon>Halobacillus</taxon>
    </lineage>
</organism>
<dbReference type="PANTHER" id="PTHR21581">
    <property type="entry name" value="D-ALANYL-D-ALANINE CARBOXYPEPTIDASE"/>
    <property type="match status" value="1"/>
</dbReference>
<dbReference type="PRINTS" id="PR00725">
    <property type="entry name" value="DADACBPTASE1"/>
</dbReference>
<dbReference type="GO" id="GO:0004180">
    <property type="term" value="F:carboxypeptidase activity"/>
    <property type="evidence" value="ECO:0007669"/>
    <property type="project" value="UniProtKB-KW"/>
</dbReference>
<reference evidence="10 11" key="1">
    <citation type="submission" date="2020-12" db="EMBL/GenBank/DDBJ databases">
        <title>Oil enriched cultivation method for isolating marine PHA-producing bacteria.</title>
        <authorList>
            <person name="Zheng W."/>
            <person name="Yu S."/>
            <person name="Huang Y."/>
        </authorList>
    </citation>
    <scope>NUCLEOTIDE SEQUENCE [LARGE SCALE GENOMIC DNA]</scope>
    <source>
        <strain evidence="10 11">SY-2-6</strain>
    </source>
</reference>
<dbReference type="InterPro" id="IPR018044">
    <property type="entry name" value="Peptidase_S11"/>
</dbReference>
<name>A0ABS3DR48_9BACI</name>
<comment type="caution">
    <text evidence="10">The sequence shown here is derived from an EMBL/GenBank/DDBJ whole genome shotgun (WGS) entry which is preliminary data.</text>
</comment>
<evidence type="ECO:0000256" key="4">
    <source>
        <dbReference type="ARBA" id="ARBA00022960"/>
    </source>
</evidence>
<sequence length="378" mass="42109">MKKLTIILTLILLAANFSITPVYGETKPDSPDILSESAIVMEANTGKVIYEKDADREMYPASLTKIATAIYALENGDPEDQVTVSEEARNTGGSSVFLMEGEQVSLKKLVQGLLINSGNDAGTAIAEHMSGSVDSFSEDLSVFLQEKVGTEKTHFTNPHGLYDGQHTTTARDLALITQYAMQNETFMEIFGTKTMDWTGESWETTLYTHHKLFRENPYEGITGGKTGFVPQAGFTLATTASREDTDFIAITMKTPYQDQVYTDTEKLLDYGFENYETSFVPKEDLLGDKKDEYILPGEIPYTSLKGEGVEASVDDNGKVTISSEEGTPLTYYQLEEKTENVTNVPETADVQKKQDTWTDYLNYLIIPPKFWALEVLHF</sequence>
<feature type="chain" id="PRO_5045638591" evidence="8">
    <location>
        <begin position="25"/>
        <end position="378"/>
    </location>
</feature>
<evidence type="ECO:0000256" key="5">
    <source>
        <dbReference type="ARBA" id="ARBA00022984"/>
    </source>
</evidence>
<evidence type="ECO:0000256" key="3">
    <source>
        <dbReference type="ARBA" id="ARBA00022801"/>
    </source>
</evidence>
<feature type="domain" description="Peptidase S11 D-alanyl-D-alanine carboxypeptidase A N-terminal" evidence="9">
    <location>
        <begin position="27"/>
        <end position="253"/>
    </location>
</feature>
<evidence type="ECO:0000313" key="11">
    <source>
        <dbReference type="Proteomes" id="UP000663970"/>
    </source>
</evidence>
<dbReference type="PANTHER" id="PTHR21581:SF33">
    <property type="entry name" value="D-ALANYL-D-ALANINE CARBOXYPEPTIDASE DACB"/>
    <property type="match status" value="1"/>
</dbReference>
<dbReference type="Gene3D" id="3.40.710.10">
    <property type="entry name" value="DD-peptidase/beta-lactamase superfamily"/>
    <property type="match status" value="1"/>
</dbReference>
<evidence type="ECO:0000256" key="1">
    <source>
        <dbReference type="ARBA" id="ARBA00007164"/>
    </source>
</evidence>
<evidence type="ECO:0000313" key="10">
    <source>
        <dbReference type="EMBL" id="MBN8233807.1"/>
    </source>
</evidence>
<evidence type="ECO:0000256" key="7">
    <source>
        <dbReference type="RuleBase" id="RU004016"/>
    </source>
</evidence>
<keyword evidence="4" id="KW-0133">Cell shape</keyword>